<gene>
    <name evidence="1" type="ORF">XELAEV_18030731mg</name>
</gene>
<dbReference type="EMBL" id="CM004476">
    <property type="protein sequence ID" value="OCT75550.1"/>
    <property type="molecule type" value="Genomic_DNA"/>
</dbReference>
<name>A0A974CLB0_XENLA</name>
<protein>
    <submittedName>
        <fullName evidence="1">Uncharacterized protein</fullName>
    </submittedName>
</protein>
<reference evidence="2" key="1">
    <citation type="journal article" date="2016" name="Nature">
        <title>Genome evolution in the allotetraploid frog Xenopus laevis.</title>
        <authorList>
            <person name="Session A.M."/>
            <person name="Uno Y."/>
            <person name="Kwon T."/>
            <person name="Chapman J.A."/>
            <person name="Toyoda A."/>
            <person name="Takahashi S."/>
            <person name="Fukui A."/>
            <person name="Hikosaka A."/>
            <person name="Suzuki A."/>
            <person name="Kondo M."/>
            <person name="van Heeringen S.J."/>
            <person name="Quigley I."/>
            <person name="Heinz S."/>
            <person name="Ogino H."/>
            <person name="Ochi H."/>
            <person name="Hellsten U."/>
            <person name="Lyons J.B."/>
            <person name="Simakov O."/>
            <person name="Putnam N."/>
            <person name="Stites J."/>
            <person name="Kuroki Y."/>
            <person name="Tanaka T."/>
            <person name="Michiue T."/>
            <person name="Watanabe M."/>
            <person name="Bogdanovic O."/>
            <person name="Lister R."/>
            <person name="Georgiou G."/>
            <person name="Paranjpe S.S."/>
            <person name="van Kruijsbergen I."/>
            <person name="Shu S."/>
            <person name="Carlson J."/>
            <person name="Kinoshita T."/>
            <person name="Ohta Y."/>
            <person name="Mawaribuchi S."/>
            <person name="Jenkins J."/>
            <person name="Grimwood J."/>
            <person name="Schmutz J."/>
            <person name="Mitros T."/>
            <person name="Mozaffari S.V."/>
            <person name="Suzuki Y."/>
            <person name="Haramoto Y."/>
            <person name="Yamamoto T.S."/>
            <person name="Takagi C."/>
            <person name="Heald R."/>
            <person name="Miller K."/>
            <person name="Haudenschild C."/>
            <person name="Kitzman J."/>
            <person name="Nakayama T."/>
            <person name="Izutsu Y."/>
            <person name="Robert J."/>
            <person name="Fortriede J."/>
            <person name="Burns K."/>
            <person name="Lotay V."/>
            <person name="Karimi K."/>
            <person name="Yasuoka Y."/>
            <person name="Dichmann D.S."/>
            <person name="Flajnik M.F."/>
            <person name="Houston D.W."/>
            <person name="Shendure J."/>
            <person name="DuPasquier L."/>
            <person name="Vize P.D."/>
            <person name="Zorn A.M."/>
            <person name="Ito M."/>
            <person name="Marcotte E.M."/>
            <person name="Wallingford J.B."/>
            <person name="Ito Y."/>
            <person name="Asashima M."/>
            <person name="Ueno N."/>
            <person name="Matsuda Y."/>
            <person name="Veenstra G.J."/>
            <person name="Fujiyama A."/>
            <person name="Harland R.M."/>
            <person name="Taira M."/>
            <person name="Rokhsar D.S."/>
        </authorList>
    </citation>
    <scope>NUCLEOTIDE SEQUENCE [LARGE SCALE GENOMIC DNA]</scope>
    <source>
        <strain evidence="2">J</strain>
    </source>
</reference>
<dbReference type="AlphaFoldDB" id="A0A974CLB0"/>
<evidence type="ECO:0000313" key="1">
    <source>
        <dbReference type="EMBL" id="OCT75550.1"/>
    </source>
</evidence>
<sequence length="80" mass="9111">MYVLDSPLQQTSCSYLVFNRKKQKKKKKKPRHFGIHCGAASLLCSWFQDPTLTTMGMVSSKAKIEFCILQYSIGNLGTMF</sequence>
<proteinExistence type="predicted"/>
<organism evidence="1 2">
    <name type="scientific">Xenopus laevis</name>
    <name type="common">African clawed frog</name>
    <dbReference type="NCBI Taxonomy" id="8355"/>
    <lineage>
        <taxon>Eukaryota</taxon>
        <taxon>Metazoa</taxon>
        <taxon>Chordata</taxon>
        <taxon>Craniata</taxon>
        <taxon>Vertebrata</taxon>
        <taxon>Euteleostomi</taxon>
        <taxon>Amphibia</taxon>
        <taxon>Batrachia</taxon>
        <taxon>Anura</taxon>
        <taxon>Pipoidea</taxon>
        <taxon>Pipidae</taxon>
        <taxon>Xenopodinae</taxon>
        <taxon>Xenopus</taxon>
        <taxon>Xenopus</taxon>
    </lineage>
</organism>
<dbReference type="Proteomes" id="UP000694892">
    <property type="component" value="Chromosome 6L"/>
</dbReference>
<accession>A0A974CLB0</accession>
<evidence type="ECO:0000313" key="2">
    <source>
        <dbReference type="Proteomes" id="UP000694892"/>
    </source>
</evidence>